<dbReference type="Pfam" id="PF13432">
    <property type="entry name" value="TPR_16"/>
    <property type="match status" value="1"/>
</dbReference>
<dbReference type="Proteomes" id="UP000521199">
    <property type="component" value="Unassembled WGS sequence"/>
</dbReference>
<keyword evidence="9" id="KW-1185">Reference proteome</keyword>
<dbReference type="SMART" id="SM00220">
    <property type="entry name" value="S_TKc"/>
    <property type="match status" value="1"/>
</dbReference>
<proteinExistence type="predicted"/>
<dbReference type="GO" id="GO:0004674">
    <property type="term" value="F:protein serine/threonine kinase activity"/>
    <property type="evidence" value="ECO:0007669"/>
    <property type="project" value="TreeGrafter"/>
</dbReference>
<dbReference type="CDD" id="cd14014">
    <property type="entry name" value="STKc_PknB_like"/>
    <property type="match status" value="1"/>
</dbReference>
<evidence type="ECO:0000256" key="5">
    <source>
        <dbReference type="PROSITE-ProRule" id="PRU10141"/>
    </source>
</evidence>
<keyword evidence="3" id="KW-0418">Kinase</keyword>
<keyword evidence="2 5" id="KW-0547">Nucleotide-binding</keyword>
<evidence type="ECO:0000256" key="1">
    <source>
        <dbReference type="ARBA" id="ARBA00022679"/>
    </source>
</evidence>
<keyword evidence="6" id="KW-0812">Transmembrane</keyword>
<keyword evidence="1" id="KW-0808">Transferase</keyword>
<dbReference type="InterPro" id="IPR011009">
    <property type="entry name" value="Kinase-like_dom_sf"/>
</dbReference>
<dbReference type="Pfam" id="PF00069">
    <property type="entry name" value="Pkinase"/>
    <property type="match status" value="1"/>
</dbReference>
<dbReference type="EMBL" id="JACHHP010000004">
    <property type="protein sequence ID" value="MBB5208862.1"/>
    <property type="molecule type" value="Genomic_DNA"/>
</dbReference>
<reference evidence="8 9" key="1">
    <citation type="submission" date="2020-08" db="EMBL/GenBank/DDBJ databases">
        <title>Genomic Encyclopedia of Type Strains, Phase IV (KMG-IV): sequencing the most valuable type-strain genomes for metagenomic binning, comparative biology and taxonomic classification.</title>
        <authorList>
            <person name="Goeker M."/>
        </authorList>
    </citation>
    <scope>NUCLEOTIDE SEQUENCE [LARGE SCALE GENOMIC DNA]</scope>
    <source>
        <strain evidence="8 9">DSM 24163</strain>
    </source>
</reference>
<evidence type="ECO:0000259" key="7">
    <source>
        <dbReference type="PROSITE" id="PS50011"/>
    </source>
</evidence>
<feature type="transmembrane region" description="Helical" evidence="6">
    <location>
        <begin position="318"/>
        <end position="340"/>
    </location>
</feature>
<dbReference type="Gene3D" id="3.30.200.20">
    <property type="entry name" value="Phosphorylase Kinase, domain 1"/>
    <property type="match status" value="1"/>
</dbReference>
<dbReference type="InterPro" id="IPR019734">
    <property type="entry name" value="TPR_rpt"/>
</dbReference>
<dbReference type="PROSITE" id="PS00107">
    <property type="entry name" value="PROTEIN_KINASE_ATP"/>
    <property type="match status" value="1"/>
</dbReference>
<dbReference type="GO" id="GO:0005524">
    <property type="term" value="F:ATP binding"/>
    <property type="evidence" value="ECO:0007669"/>
    <property type="project" value="UniProtKB-UniRule"/>
</dbReference>
<dbReference type="PANTHER" id="PTHR43289:SF6">
    <property type="entry name" value="SERINE_THREONINE-PROTEIN KINASE NEKL-3"/>
    <property type="match status" value="1"/>
</dbReference>
<organism evidence="8 9">
    <name type="scientific">Chiayiivirga flava</name>
    <dbReference type="NCBI Taxonomy" id="659595"/>
    <lineage>
        <taxon>Bacteria</taxon>
        <taxon>Pseudomonadati</taxon>
        <taxon>Pseudomonadota</taxon>
        <taxon>Gammaproteobacteria</taxon>
        <taxon>Lysobacterales</taxon>
        <taxon>Lysobacteraceae</taxon>
        <taxon>Chiayiivirga</taxon>
    </lineage>
</organism>
<sequence>MPHHATHAIDETASLAASLPTRIGPYRILGLLGEGGMGRVYLAQESSPTREVALKVIRGVSGSAVARFRREIELLAQLEHPGIARLYAAGDDSVGGVPTPWLALEVVRGPDLRQWAERDRPPLEARLRMLAAVCRAAQHAHARGAIHRDLKPGNILVDPHGQPKILDFGVARLRDAESDGMTQAGQIVGTLPYMSPEQLSGSAADVDARSDVYALGVIAYELVAGRLPHPRLTTSTLFEALDIVRREEPPRLSTLTPQARGDLDRVVMKAIASDPVQRYASADAFADDIDRLLEHRPVLARAPTFAYRTARFVRRHRALTVAASIVFVALVAAATVSAVAAHRARIAQAEAEARADELAAVNAFVAQMLTDADPELGGSPDMPLREVLDRAAGTMDAFGGQPRTAGQVALLLGRTWSGLGDSARAQAVLDRAQAWLDAGFGAVSAEAMDARYARIEDLARGDAAAAAVQASEALEAELARIDADWARHLAFRVRVLRAEATEASGQVEPAIALTRALLASPELDTLPDATQVREVLQHNLAYALLNSGNFAEAEGLVRSVLAAESERLGPDHPQTLYTRKTLGQTLHRQGKLDEAVQWYAQVYDARRTLYGEEHPLTLNSGAQLAAAYNTLERAAEAEPLLRRALAVRIARGEGESNDAIIDRVMLVTTLDKLGRSDDALKLADEVIALERDTPTRDTLAARNARATLLHKAGRVDEARSAFAQLLRMAPDVIGTNHPNWPVFLSSAAAADLARNDAAAARKKLEEALPLLEAKQGPAHPRTREAAARLADTYAALDMDTEAQAARARATPPTGD</sequence>
<dbReference type="InterPro" id="IPR000719">
    <property type="entry name" value="Prot_kinase_dom"/>
</dbReference>
<evidence type="ECO:0000256" key="6">
    <source>
        <dbReference type="SAM" id="Phobius"/>
    </source>
</evidence>
<evidence type="ECO:0000256" key="3">
    <source>
        <dbReference type="ARBA" id="ARBA00022777"/>
    </source>
</evidence>
<dbReference type="Gene3D" id="1.25.40.10">
    <property type="entry name" value="Tetratricopeptide repeat domain"/>
    <property type="match status" value="2"/>
</dbReference>
<dbReference type="RefSeq" id="WP_183961412.1">
    <property type="nucleotide sequence ID" value="NZ_JACHHP010000004.1"/>
</dbReference>
<dbReference type="Gene3D" id="1.10.510.10">
    <property type="entry name" value="Transferase(Phosphotransferase) domain 1"/>
    <property type="match status" value="1"/>
</dbReference>
<evidence type="ECO:0000313" key="9">
    <source>
        <dbReference type="Proteomes" id="UP000521199"/>
    </source>
</evidence>
<evidence type="ECO:0000256" key="2">
    <source>
        <dbReference type="ARBA" id="ARBA00022741"/>
    </source>
</evidence>
<evidence type="ECO:0000256" key="4">
    <source>
        <dbReference type="ARBA" id="ARBA00022840"/>
    </source>
</evidence>
<dbReference type="AlphaFoldDB" id="A0A7W8D8R4"/>
<feature type="binding site" evidence="5">
    <location>
        <position position="55"/>
    </location>
    <ligand>
        <name>ATP</name>
        <dbReference type="ChEBI" id="CHEBI:30616"/>
    </ligand>
</feature>
<dbReference type="InterPro" id="IPR011990">
    <property type="entry name" value="TPR-like_helical_dom_sf"/>
</dbReference>
<gene>
    <name evidence="8" type="ORF">HNQ52_002412</name>
</gene>
<dbReference type="InterPro" id="IPR017441">
    <property type="entry name" value="Protein_kinase_ATP_BS"/>
</dbReference>
<dbReference type="SUPFAM" id="SSF56112">
    <property type="entry name" value="Protein kinase-like (PK-like)"/>
    <property type="match status" value="1"/>
</dbReference>
<dbReference type="PANTHER" id="PTHR43289">
    <property type="entry name" value="MITOGEN-ACTIVATED PROTEIN KINASE KINASE KINASE 20-RELATED"/>
    <property type="match status" value="1"/>
</dbReference>
<protein>
    <submittedName>
        <fullName evidence="8">Tetratricopeptide (TPR) repeat protein</fullName>
    </submittedName>
</protein>
<name>A0A7W8D8R4_9GAMM</name>
<keyword evidence="6" id="KW-0472">Membrane</keyword>
<comment type="caution">
    <text evidence="8">The sequence shown here is derived from an EMBL/GenBank/DDBJ whole genome shotgun (WGS) entry which is preliminary data.</text>
</comment>
<dbReference type="SUPFAM" id="SSF48452">
    <property type="entry name" value="TPR-like"/>
    <property type="match status" value="3"/>
</dbReference>
<keyword evidence="4 5" id="KW-0067">ATP-binding</keyword>
<dbReference type="Pfam" id="PF13374">
    <property type="entry name" value="TPR_10"/>
    <property type="match status" value="1"/>
</dbReference>
<evidence type="ECO:0000313" key="8">
    <source>
        <dbReference type="EMBL" id="MBB5208862.1"/>
    </source>
</evidence>
<feature type="domain" description="Protein kinase" evidence="7">
    <location>
        <begin position="26"/>
        <end position="299"/>
    </location>
</feature>
<accession>A0A7W8D8R4</accession>
<dbReference type="PROSITE" id="PS50011">
    <property type="entry name" value="PROTEIN_KINASE_DOM"/>
    <property type="match status" value="1"/>
</dbReference>
<dbReference type="SMART" id="SM00028">
    <property type="entry name" value="TPR"/>
    <property type="match status" value="4"/>
</dbReference>
<dbReference type="Pfam" id="PF13424">
    <property type="entry name" value="TPR_12"/>
    <property type="match status" value="1"/>
</dbReference>
<keyword evidence="6" id="KW-1133">Transmembrane helix</keyword>